<feature type="compositionally biased region" description="Polar residues" evidence="1">
    <location>
        <begin position="1"/>
        <end position="11"/>
    </location>
</feature>
<proteinExistence type="predicted"/>
<dbReference type="Proteomes" id="UP001501074">
    <property type="component" value="Unassembled WGS sequence"/>
</dbReference>
<organism evidence="2 3">
    <name type="scientific">Kineosporia mesophila</name>
    <dbReference type="NCBI Taxonomy" id="566012"/>
    <lineage>
        <taxon>Bacteria</taxon>
        <taxon>Bacillati</taxon>
        <taxon>Actinomycetota</taxon>
        <taxon>Actinomycetes</taxon>
        <taxon>Kineosporiales</taxon>
        <taxon>Kineosporiaceae</taxon>
        <taxon>Kineosporia</taxon>
    </lineage>
</organism>
<protein>
    <submittedName>
        <fullName evidence="2">Uncharacterized protein</fullName>
    </submittedName>
</protein>
<accession>A0ABP6ZMF7</accession>
<dbReference type="InterPro" id="IPR036291">
    <property type="entry name" value="NAD(P)-bd_dom_sf"/>
</dbReference>
<keyword evidence="3" id="KW-1185">Reference proteome</keyword>
<evidence type="ECO:0000313" key="2">
    <source>
        <dbReference type="EMBL" id="GAA3613572.1"/>
    </source>
</evidence>
<feature type="region of interest" description="Disordered" evidence="1">
    <location>
        <begin position="1"/>
        <end position="22"/>
    </location>
</feature>
<evidence type="ECO:0000256" key="1">
    <source>
        <dbReference type="SAM" id="MobiDB-lite"/>
    </source>
</evidence>
<gene>
    <name evidence="2" type="ORF">GCM10022223_32150</name>
</gene>
<sequence>MIAQLSRTRPVTGSLGADLLGDPAQDLGPVLVFLAGTGSRFMTGQLLPVTGGSLMLGA</sequence>
<comment type="caution">
    <text evidence="2">The sequence shown here is derived from an EMBL/GenBank/DDBJ whole genome shotgun (WGS) entry which is preliminary data.</text>
</comment>
<name>A0ABP6ZMF7_9ACTN</name>
<reference evidence="3" key="1">
    <citation type="journal article" date="2019" name="Int. J. Syst. Evol. Microbiol.">
        <title>The Global Catalogue of Microorganisms (GCM) 10K type strain sequencing project: providing services to taxonomists for standard genome sequencing and annotation.</title>
        <authorList>
            <consortium name="The Broad Institute Genomics Platform"/>
            <consortium name="The Broad Institute Genome Sequencing Center for Infectious Disease"/>
            <person name="Wu L."/>
            <person name="Ma J."/>
        </authorList>
    </citation>
    <scope>NUCLEOTIDE SEQUENCE [LARGE SCALE GENOMIC DNA]</scope>
    <source>
        <strain evidence="3">JCM 16902</strain>
    </source>
</reference>
<dbReference type="EMBL" id="BAAAZO010000005">
    <property type="protein sequence ID" value="GAA3613572.1"/>
    <property type="molecule type" value="Genomic_DNA"/>
</dbReference>
<dbReference type="SUPFAM" id="SSF51735">
    <property type="entry name" value="NAD(P)-binding Rossmann-fold domains"/>
    <property type="match status" value="1"/>
</dbReference>
<dbReference type="RefSeq" id="WP_231488651.1">
    <property type="nucleotide sequence ID" value="NZ_BAAAZO010000005.1"/>
</dbReference>
<evidence type="ECO:0000313" key="3">
    <source>
        <dbReference type="Proteomes" id="UP001501074"/>
    </source>
</evidence>